<proteinExistence type="predicted"/>
<organism evidence="2 3">
    <name type="scientific">Rubroshorea leprosula</name>
    <dbReference type="NCBI Taxonomy" id="152421"/>
    <lineage>
        <taxon>Eukaryota</taxon>
        <taxon>Viridiplantae</taxon>
        <taxon>Streptophyta</taxon>
        <taxon>Embryophyta</taxon>
        <taxon>Tracheophyta</taxon>
        <taxon>Spermatophyta</taxon>
        <taxon>Magnoliopsida</taxon>
        <taxon>eudicotyledons</taxon>
        <taxon>Gunneridae</taxon>
        <taxon>Pentapetalae</taxon>
        <taxon>rosids</taxon>
        <taxon>malvids</taxon>
        <taxon>Malvales</taxon>
        <taxon>Dipterocarpaceae</taxon>
        <taxon>Rubroshorea</taxon>
    </lineage>
</organism>
<evidence type="ECO:0000259" key="1">
    <source>
        <dbReference type="PROSITE" id="PS00028"/>
    </source>
</evidence>
<sequence length="316" mass="35081">MDSVWVALKRSINCQPEPSDVVNPNRIRGRKPFLCGSCCSNARDIIHVDKRRTEKKPTTCLTKVPSDISCSLDAGSHGFFCHKCGGKFSDSEAVESHHLSKHAIIELAKGNSTRKIVELICQRSEINSKNSCQGIERVLKVQNMQRTIHEFEGYREMVKIKAGNISEENSRNTVDGNEVLMFYGAAVACSLGMNRTSNLCTLDQCGLCKTLRHGFSLKKESNGVMGVFTSSISKSAFEHIEVDKENQTLKKALIVCRVIAGRVHRPLEISQEIQDLSCFDSIAGKLGPDSDIEELYSLNSRALLPCFVVIFKVQIL</sequence>
<dbReference type="Gene3D" id="3.90.228.10">
    <property type="match status" value="1"/>
</dbReference>
<evidence type="ECO:0000313" key="3">
    <source>
        <dbReference type="Proteomes" id="UP001054252"/>
    </source>
</evidence>
<protein>
    <recommendedName>
        <fullName evidence="1">C2H2-type domain-containing protein</fullName>
    </recommendedName>
</protein>
<gene>
    <name evidence="2" type="ORF">SLEP1_g29506</name>
</gene>
<dbReference type="PANTHER" id="PTHR31681:SF108">
    <property type="entry name" value="FACTOR, PUTATIVE-RELATED"/>
    <property type="match status" value="1"/>
</dbReference>
<feature type="domain" description="C2H2-type" evidence="1">
    <location>
        <begin position="81"/>
        <end position="102"/>
    </location>
</feature>
<evidence type="ECO:0000313" key="2">
    <source>
        <dbReference type="EMBL" id="GKV19218.1"/>
    </source>
</evidence>
<dbReference type="PROSITE" id="PS00028">
    <property type="entry name" value="ZINC_FINGER_C2H2_1"/>
    <property type="match status" value="1"/>
</dbReference>
<dbReference type="PANTHER" id="PTHR31681">
    <property type="entry name" value="C2H2-LIKE ZINC FINGER PROTEIN"/>
    <property type="match status" value="1"/>
</dbReference>
<accession>A0AAV5K6D0</accession>
<name>A0AAV5K6D0_9ROSI</name>
<dbReference type="EMBL" id="BPVZ01000052">
    <property type="protein sequence ID" value="GKV19218.1"/>
    <property type="molecule type" value="Genomic_DNA"/>
</dbReference>
<dbReference type="AlphaFoldDB" id="A0AAV5K6D0"/>
<dbReference type="InterPro" id="IPR013087">
    <property type="entry name" value="Znf_C2H2_type"/>
</dbReference>
<reference evidence="2 3" key="1">
    <citation type="journal article" date="2021" name="Commun. Biol.">
        <title>The genome of Shorea leprosula (Dipterocarpaceae) highlights the ecological relevance of drought in aseasonal tropical rainforests.</title>
        <authorList>
            <person name="Ng K.K.S."/>
            <person name="Kobayashi M.J."/>
            <person name="Fawcett J.A."/>
            <person name="Hatakeyama M."/>
            <person name="Paape T."/>
            <person name="Ng C.H."/>
            <person name="Ang C.C."/>
            <person name="Tnah L.H."/>
            <person name="Lee C.T."/>
            <person name="Nishiyama T."/>
            <person name="Sese J."/>
            <person name="O'Brien M.J."/>
            <person name="Copetti D."/>
            <person name="Mohd Noor M.I."/>
            <person name="Ong R.C."/>
            <person name="Putra M."/>
            <person name="Sireger I.Z."/>
            <person name="Indrioko S."/>
            <person name="Kosugi Y."/>
            <person name="Izuno A."/>
            <person name="Isagi Y."/>
            <person name="Lee S.L."/>
            <person name="Shimizu K.K."/>
        </authorList>
    </citation>
    <scope>NUCLEOTIDE SEQUENCE [LARGE SCALE GENOMIC DNA]</scope>
    <source>
        <strain evidence="2">214</strain>
    </source>
</reference>
<comment type="caution">
    <text evidence="2">The sequence shown here is derived from an EMBL/GenBank/DDBJ whole genome shotgun (WGS) entry which is preliminary data.</text>
</comment>
<dbReference type="Proteomes" id="UP001054252">
    <property type="component" value="Unassembled WGS sequence"/>
</dbReference>
<keyword evidence="3" id="KW-1185">Reference proteome</keyword>
<dbReference type="SUPFAM" id="SSF56399">
    <property type="entry name" value="ADP-ribosylation"/>
    <property type="match status" value="1"/>
</dbReference>